<evidence type="ECO:0000256" key="4">
    <source>
        <dbReference type="ARBA" id="ARBA00022989"/>
    </source>
</evidence>
<protein>
    <recommendedName>
        <fullName evidence="9">Glycerol uptake protein 1</fullName>
    </recommendedName>
</protein>
<dbReference type="Pfam" id="PF03062">
    <property type="entry name" value="MBOAT"/>
    <property type="match status" value="1"/>
</dbReference>
<gene>
    <name evidence="7" type="ORF">LTR62_002297</name>
</gene>
<feature type="transmembrane region" description="Helical" evidence="6">
    <location>
        <begin position="504"/>
        <end position="523"/>
    </location>
</feature>
<evidence type="ECO:0000256" key="3">
    <source>
        <dbReference type="ARBA" id="ARBA00022692"/>
    </source>
</evidence>
<dbReference type="Proteomes" id="UP001310890">
    <property type="component" value="Unassembled WGS sequence"/>
</dbReference>
<evidence type="ECO:0000313" key="8">
    <source>
        <dbReference type="Proteomes" id="UP001310890"/>
    </source>
</evidence>
<feature type="transmembrane region" description="Helical" evidence="6">
    <location>
        <begin position="146"/>
        <end position="170"/>
    </location>
</feature>
<feature type="transmembrane region" description="Helical" evidence="6">
    <location>
        <begin position="535"/>
        <end position="560"/>
    </location>
</feature>
<dbReference type="GO" id="GO:0016020">
    <property type="term" value="C:membrane"/>
    <property type="evidence" value="ECO:0007669"/>
    <property type="project" value="UniProtKB-SubCell"/>
</dbReference>
<reference evidence="7" key="1">
    <citation type="submission" date="2023-08" db="EMBL/GenBank/DDBJ databases">
        <title>Black Yeasts Isolated from many extreme environments.</title>
        <authorList>
            <person name="Coleine C."/>
            <person name="Stajich J.E."/>
            <person name="Selbmann L."/>
        </authorList>
    </citation>
    <scope>NUCLEOTIDE SEQUENCE</scope>
    <source>
        <strain evidence="7">CCFEE 5401</strain>
    </source>
</reference>
<feature type="transmembrane region" description="Helical" evidence="6">
    <location>
        <begin position="580"/>
        <end position="597"/>
    </location>
</feature>
<keyword evidence="4 6" id="KW-1133">Transmembrane helix</keyword>
<evidence type="ECO:0000256" key="5">
    <source>
        <dbReference type="ARBA" id="ARBA00023136"/>
    </source>
</evidence>
<comment type="caution">
    <text evidence="7">The sequence shown here is derived from an EMBL/GenBank/DDBJ whole genome shotgun (WGS) entry which is preliminary data.</text>
</comment>
<dbReference type="GO" id="GO:0008374">
    <property type="term" value="F:O-acyltransferase activity"/>
    <property type="evidence" value="ECO:0007669"/>
    <property type="project" value="TreeGrafter"/>
</dbReference>
<evidence type="ECO:0000256" key="2">
    <source>
        <dbReference type="ARBA" id="ARBA00010323"/>
    </source>
</evidence>
<feature type="transmembrane region" description="Helical" evidence="6">
    <location>
        <begin position="46"/>
        <end position="64"/>
    </location>
</feature>
<feature type="transmembrane region" description="Helical" evidence="6">
    <location>
        <begin position="482"/>
        <end position="498"/>
    </location>
</feature>
<feature type="transmembrane region" description="Helical" evidence="6">
    <location>
        <begin position="361"/>
        <end position="385"/>
    </location>
</feature>
<dbReference type="InterPro" id="IPR051085">
    <property type="entry name" value="MB_O-acyltransferase"/>
</dbReference>
<evidence type="ECO:0000313" key="7">
    <source>
        <dbReference type="EMBL" id="KAK5114723.1"/>
    </source>
</evidence>
<proteinExistence type="inferred from homology"/>
<dbReference type="EMBL" id="JAVRRL010000016">
    <property type="protein sequence ID" value="KAK5114723.1"/>
    <property type="molecule type" value="Genomic_DNA"/>
</dbReference>
<evidence type="ECO:0008006" key="9">
    <source>
        <dbReference type="Google" id="ProtNLM"/>
    </source>
</evidence>
<comment type="subcellular location">
    <subcellularLocation>
        <location evidence="1">Membrane</location>
        <topology evidence="1">Multi-pass membrane protein</topology>
    </subcellularLocation>
</comment>
<sequence>MRLRDLYKVETLDVRFAPKDPTTTTTTPTKPLPAAHPSKWRTKEYYLYYACFLTIPILMFKAVYDVSQPTHPGYAKFHHLLSQGWIPGRKVDNSDEQYQGFRDHFPYMVCLLVGHPLLRRGWELVVGKDGATTVDARLQRRLSFDLVFAIFFIVVLHGVSALKILLILWLNYQIATALPKQYVTASTWTFNIAVLFANELCRGYRFADLLVVTLPPQAQAPETEFNADLGRWIDSFGGLVPRWEVLFNITVLRLIAFNLDHLWMLDRQASSPLEVSTRTNAFEQIHKANHSQKKNLDPTTLSERDRINLGAHPADYTFANYLSYTLYSPLYLTGPILTFNDYIAQSRHPLPTTNLRRIFPYALRLLICLLTMELVLHTLYAVAISKSSPDWSTYTPLQLSMLGYFNLHIIWLKLLIPWRFFRLWSLLDGLDPPENMVRCMSDNYSVLAFWRGWHRSFNRWIVRYIFIPLGGTGREVPGWRKAVNYAAVFTFVALWHDINLKLLVWGWLVVLFVLPEVVGRMLFPARNFRDRPELYRWLSGWGGVFNILMLMAANLVGFAVGLDGLKGLVDGIVGSLGGRVFLLAACMTLFVGVQVMFEWREGEKRRGVDMKC</sequence>
<organism evidence="7 8">
    <name type="scientific">Meristemomyces frigidus</name>
    <dbReference type="NCBI Taxonomy" id="1508187"/>
    <lineage>
        <taxon>Eukaryota</taxon>
        <taxon>Fungi</taxon>
        <taxon>Dikarya</taxon>
        <taxon>Ascomycota</taxon>
        <taxon>Pezizomycotina</taxon>
        <taxon>Dothideomycetes</taxon>
        <taxon>Dothideomycetidae</taxon>
        <taxon>Mycosphaerellales</taxon>
        <taxon>Teratosphaeriaceae</taxon>
        <taxon>Meristemomyces</taxon>
    </lineage>
</organism>
<dbReference type="GO" id="GO:0006506">
    <property type="term" value="P:GPI anchor biosynthetic process"/>
    <property type="evidence" value="ECO:0007669"/>
    <property type="project" value="TreeGrafter"/>
</dbReference>
<dbReference type="GO" id="GO:0005783">
    <property type="term" value="C:endoplasmic reticulum"/>
    <property type="evidence" value="ECO:0007669"/>
    <property type="project" value="TreeGrafter"/>
</dbReference>
<dbReference type="PANTHER" id="PTHR13285">
    <property type="entry name" value="ACYLTRANSFERASE"/>
    <property type="match status" value="1"/>
</dbReference>
<dbReference type="AlphaFoldDB" id="A0AAN7YHP5"/>
<keyword evidence="5 6" id="KW-0472">Membrane</keyword>
<accession>A0AAN7YHP5</accession>
<feature type="transmembrane region" description="Helical" evidence="6">
    <location>
        <begin position="397"/>
        <end position="416"/>
    </location>
</feature>
<comment type="similarity">
    <text evidence="2">Belongs to the membrane-bound acyltransferase family.</text>
</comment>
<evidence type="ECO:0000256" key="1">
    <source>
        <dbReference type="ARBA" id="ARBA00004141"/>
    </source>
</evidence>
<evidence type="ECO:0000256" key="6">
    <source>
        <dbReference type="SAM" id="Phobius"/>
    </source>
</evidence>
<dbReference type="InterPro" id="IPR004299">
    <property type="entry name" value="MBOAT_fam"/>
</dbReference>
<name>A0AAN7YHP5_9PEZI</name>
<keyword evidence="3 6" id="KW-0812">Transmembrane</keyword>
<dbReference type="PANTHER" id="PTHR13285:SF18">
    <property type="entry name" value="PROTEIN-CYSTEINE N-PALMITOYLTRANSFERASE RASP"/>
    <property type="match status" value="1"/>
</dbReference>